<evidence type="ECO:0000313" key="3">
    <source>
        <dbReference type="Proteomes" id="UP000269331"/>
    </source>
</evidence>
<dbReference type="KEGG" id="srq:SR187_7025"/>
<dbReference type="PANTHER" id="PTHR30283">
    <property type="entry name" value="PEROXIDE STRESS RESPONSE PROTEIN YAAA"/>
    <property type="match status" value="1"/>
</dbReference>
<dbReference type="GO" id="GO:0005829">
    <property type="term" value="C:cytosol"/>
    <property type="evidence" value="ECO:0007669"/>
    <property type="project" value="TreeGrafter"/>
</dbReference>
<dbReference type="PANTHER" id="PTHR30283:SF4">
    <property type="entry name" value="PEROXIDE STRESS RESISTANCE PROTEIN YAAA"/>
    <property type="match status" value="1"/>
</dbReference>
<dbReference type="InterPro" id="IPR005583">
    <property type="entry name" value="YaaA"/>
</dbReference>
<organism evidence="2 3">
    <name type="scientific">Streptococcus ruminantium</name>
    <dbReference type="NCBI Taxonomy" id="1917441"/>
    <lineage>
        <taxon>Bacteria</taxon>
        <taxon>Bacillati</taxon>
        <taxon>Bacillota</taxon>
        <taxon>Bacilli</taxon>
        <taxon>Lactobacillales</taxon>
        <taxon>Streptococcaceae</taxon>
        <taxon>Streptococcus</taxon>
    </lineage>
</organism>
<evidence type="ECO:0000313" key="2">
    <source>
        <dbReference type="EMBL" id="BBA93009.1"/>
    </source>
</evidence>
<dbReference type="AlphaFoldDB" id="A0A2Z5TP55"/>
<sequence>MKLIIPNAKELNTNLENFPFQDLSEKSEPILEVIGKLSLEELSAFYKLPESRAQLEFDRWQRIQSRQAKSYPAWQLYDGLMYRYMDRRDVTEEEISYLKTHVRLATALYGLINPFELISPHRLDFQGSLKIGQQSLKQYWRSYYDQEVADDDVILSLASSEFEQVFSPRTRERLIKVIFMEERVGELKIHSTISKKGRGRMLSWLAKHNIQELSDLRTFQLDGFRYCSKRSTETQFTFIRLADNVNF</sequence>
<gene>
    <name evidence="2" type="primary">yaaA</name>
    <name evidence="2" type="ORF">SR187_7025</name>
</gene>
<reference evidence="2 3" key="1">
    <citation type="journal article" date="2018" name="Genome Biol. Evol.">
        <title>Complete Genome Sequence of Streptococcus ruminantium sp. nov. GUT-187T (=DSM 104980T =JCM 31869T), the Type Strain of S. ruminantium, and Comparison with Genome Sequences of Streptococcus suis Strains.</title>
        <authorList>
            <person name="Tohya M."/>
            <person name="Sekizaki T."/>
            <person name="Miyoshi-Akiyama T."/>
        </authorList>
    </citation>
    <scope>NUCLEOTIDE SEQUENCE [LARGE SCALE GENOMIC DNA]</scope>
    <source>
        <strain evidence="2 3">GUT187T</strain>
    </source>
</reference>
<dbReference type="HAMAP" id="MF_00652">
    <property type="entry name" value="UPF0246"/>
    <property type="match status" value="1"/>
</dbReference>
<dbReference type="GeneID" id="52229937"/>
<dbReference type="EMBL" id="AP018400">
    <property type="protein sequence ID" value="BBA93009.1"/>
    <property type="molecule type" value="Genomic_DNA"/>
</dbReference>
<comment type="similarity">
    <text evidence="1">Belongs to the UPF0246 family.</text>
</comment>
<dbReference type="GO" id="GO:0033194">
    <property type="term" value="P:response to hydroperoxide"/>
    <property type="evidence" value="ECO:0007669"/>
    <property type="project" value="TreeGrafter"/>
</dbReference>
<dbReference type="Pfam" id="PF03883">
    <property type="entry name" value="H2O2_YaaD"/>
    <property type="match status" value="1"/>
</dbReference>
<dbReference type="RefSeq" id="WP_120171956.1">
    <property type="nucleotide sequence ID" value="NZ_AP018400.1"/>
</dbReference>
<name>A0A2Z5TP55_9STRE</name>
<dbReference type="NCBIfam" id="NF002543">
    <property type="entry name" value="PRK02101.1-4"/>
    <property type="match status" value="1"/>
</dbReference>
<dbReference type="OrthoDB" id="9777133at2"/>
<dbReference type="Proteomes" id="UP000269331">
    <property type="component" value="Chromosome"/>
</dbReference>
<proteinExistence type="inferred from homology"/>
<accession>A0A2Z5TP55</accession>
<evidence type="ECO:0000256" key="1">
    <source>
        <dbReference type="HAMAP-Rule" id="MF_00652"/>
    </source>
</evidence>
<protein>
    <recommendedName>
        <fullName evidence="1">UPF0246 protein SR187_7025</fullName>
    </recommendedName>
</protein>